<feature type="transmembrane region" description="Helical" evidence="2">
    <location>
        <begin position="443"/>
        <end position="466"/>
    </location>
</feature>
<feature type="transmembrane region" description="Helical" evidence="2">
    <location>
        <begin position="578"/>
        <end position="596"/>
    </location>
</feature>
<feature type="transmembrane region" description="Helical" evidence="2">
    <location>
        <begin position="311"/>
        <end position="333"/>
    </location>
</feature>
<keyword evidence="3" id="KW-0482">Metalloprotease</keyword>
<gene>
    <name evidence="3" type="ORF">R6Y95_05800</name>
</gene>
<feature type="transmembrane region" description="Helical" evidence="2">
    <location>
        <begin position="239"/>
        <end position="260"/>
    </location>
</feature>
<organism evidence="3 4">
    <name type="scientific">Methanoculleus palmolei</name>
    <dbReference type="NCBI Taxonomy" id="72612"/>
    <lineage>
        <taxon>Archaea</taxon>
        <taxon>Methanobacteriati</taxon>
        <taxon>Methanobacteriota</taxon>
        <taxon>Stenosarchaea group</taxon>
        <taxon>Methanomicrobia</taxon>
        <taxon>Methanomicrobiales</taxon>
        <taxon>Methanomicrobiaceae</taxon>
        <taxon>Methanoculleus</taxon>
    </lineage>
</organism>
<accession>A0ABD8A607</accession>
<keyword evidence="3" id="KW-0645">Protease</keyword>
<reference evidence="3 4" key="1">
    <citation type="submission" date="2023-10" db="EMBL/GenBank/DDBJ databases">
        <title>The complete genome sequence of Methanoculleus palmolei DSM 4273.</title>
        <authorList>
            <person name="Lai S.-J."/>
            <person name="You Y.-T."/>
            <person name="Chen S.-C."/>
        </authorList>
    </citation>
    <scope>NUCLEOTIDE SEQUENCE [LARGE SCALE GENOMIC DNA]</scope>
    <source>
        <strain evidence="3 4">DSM 4273</strain>
    </source>
</reference>
<evidence type="ECO:0000256" key="2">
    <source>
        <dbReference type="SAM" id="Phobius"/>
    </source>
</evidence>
<feature type="region of interest" description="Disordered" evidence="1">
    <location>
        <begin position="157"/>
        <end position="193"/>
    </location>
</feature>
<dbReference type="EMBL" id="CP137641">
    <property type="protein sequence ID" value="WOX54987.1"/>
    <property type="molecule type" value="Genomic_DNA"/>
</dbReference>
<keyword evidence="2" id="KW-1133">Transmembrane helix</keyword>
<dbReference type="AlphaFoldDB" id="A0ABD8A607"/>
<name>A0ABD8A607_9EURY</name>
<feature type="transmembrane region" description="Helical" evidence="2">
    <location>
        <begin position="389"/>
        <end position="411"/>
    </location>
</feature>
<proteinExistence type="predicted"/>
<keyword evidence="4" id="KW-1185">Reference proteome</keyword>
<dbReference type="GO" id="GO:0008237">
    <property type="term" value="F:metallopeptidase activity"/>
    <property type="evidence" value="ECO:0007669"/>
    <property type="project" value="UniProtKB-KW"/>
</dbReference>
<evidence type="ECO:0000256" key="1">
    <source>
        <dbReference type="SAM" id="MobiDB-lite"/>
    </source>
</evidence>
<protein>
    <submittedName>
        <fullName evidence="3">PrsW family intramembrane metalloprotease</fullName>
    </submittedName>
</protein>
<feature type="transmembrane region" description="Helical" evidence="2">
    <location>
        <begin position="281"/>
        <end position="305"/>
    </location>
</feature>
<evidence type="ECO:0000313" key="4">
    <source>
        <dbReference type="Proteomes" id="UP001626603"/>
    </source>
</evidence>
<feature type="transmembrane region" description="Helical" evidence="2">
    <location>
        <begin position="550"/>
        <end position="571"/>
    </location>
</feature>
<dbReference type="Proteomes" id="UP001626603">
    <property type="component" value="Chromosome"/>
</dbReference>
<keyword evidence="2" id="KW-0472">Membrane</keyword>
<feature type="transmembrane region" description="Helical" evidence="2">
    <location>
        <begin position="472"/>
        <end position="497"/>
    </location>
</feature>
<keyword evidence="3" id="KW-0378">Hydrolase</keyword>
<evidence type="ECO:0000313" key="3">
    <source>
        <dbReference type="EMBL" id="WOX54987.1"/>
    </source>
</evidence>
<sequence>MSFASSIRTIATWEISQSMTTMGRHVLPLAAGLLVLLVLATAFAAQSGVHMQDGIYRIGIDDPDVARIVAQDNRFTAYLDAGPALRENRFAYDLIVLDGEIYAADTEKGRAALTALERDYEAYVSYVAAKEPDLFAAYPLWIDLEYVKSELDFQTTQSGQRVGTPPDSRVPPAPSGPVEAATLPPSAMPVSEDDLREQLTGTESDNPLARYTGIFSEGGGEDRLQTPAELSPPLPLDSIVLIFVFIFPLYFTSQFFMMSVMNERVGRAGEALLSTPIRPSAIIIGKGLPYFTVMLLIAAAITLFVGAPLAILIPLIPVVLFFLASALIIGMAARSFKELSFISIFFSTLATSYLFFPTVFANTHVISIISPLTLVILELQGEGFTAMEYVYSTALFFATSAILFYVGTVNFREERLFSENSLVSRFTDFIADMIGRDHPYVSLFLLAVFTIPFVFMAQMMTLVLFFNIPMPISLILLIVFAAFIEEFAKSLGIYAIARERPGFLTAKNLLAGAVAIGFGFLVGEKLLLFATLAQITESTFGSILFLSLQVLWMPLLLHIAGVLITGTFLLLWGRRAYVPGLVAASVVHSLYNLYFITGALG</sequence>
<feature type="transmembrane region" description="Helical" evidence="2">
    <location>
        <begin position="509"/>
        <end position="530"/>
    </location>
</feature>
<keyword evidence="2" id="KW-0812">Transmembrane</keyword>